<dbReference type="GO" id="GO:0030435">
    <property type="term" value="P:sporulation resulting in formation of a cellular spore"/>
    <property type="evidence" value="ECO:0007669"/>
    <property type="project" value="UniProtKB-KW"/>
</dbReference>
<sequence length="213" mass="24240">MKRIGGLKIAIINFIEENKSIYMFTVVLLFMGVVFGAIIVNSLSFNQKNDLYAYLTLFFGQVDQGEFASSTEMFAQTFSHYIKYLGLMWLLGLTVIGLPINYILLFIKGIVVGFTVGFLVNQMGFDGFLLAFVSVLPQNILLIPIYVTVATVATVFSIRIWRQISRRGYEPIFQYFVQYAIFFVFICILIAIVSFYEAYASPPIIRTVLSWIS</sequence>
<keyword evidence="2" id="KW-1133">Transmembrane helix</keyword>
<organism evidence="3 4">
    <name type="scientific">Evansella cellulosilytica (strain ATCC 21833 / DSM 2522 / FERM P-1141 / JCM 9156 / N-4)</name>
    <name type="common">Bacillus cellulosilyticus</name>
    <dbReference type="NCBI Taxonomy" id="649639"/>
    <lineage>
        <taxon>Bacteria</taxon>
        <taxon>Bacillati</taxon>
        <taxon>Bacillota</taxon>
        <taxon>Bacilli</taxon>
        <taxon>Bacillales</taxon>
        <taxon>Bacillaceae</taxon>
        <taxon>Evansella</taxon>
    </lineage>
</organism>
<dbReference type="eggNOG" id="COG1300">
    <property type="taxonomic scope" value="Bacteria"/>
</dbReference>
<comment type="subcellular location">
    <subcellularLocation>
        <location evidence="1">Cell membrane</location>
        <topology evidence="1">Multi-pass membrane protein</topology>
    </subcellularLocation>
    <text evidence="1">Localizes to the sporulation septum and to the second division site within the mother cell. Before the start of engulfment localizes to the septal midpoint, then spreads throughout the septum prior to becoming enriched at the leading edge of the engulfing membrane, where it remains until the completion of membrane migration. Some remain partially trapped at the septum during engulfment and upon completion of engulfment become dispersed in the outer forespore membrane. Localization of the MPD complex to the septal membrane is dependent on SpoIIB.</text>
</comment>
<comment type="function">
    <text evidence="1">Required for complete septum migration and engulfment of the forespore compartment during sporulation. Required for stabilizing and recruiting of SpoIIP to the septal membrane.</text>
</comment>
<dbReference type="Pfam" id="PF01944">
    <property type="entry name" value="SpoIIM"/>
    <property type="match status" value="1"/>
</dbReference>
<evidence type="ECO:0000256" key="1">
    <source>
        <dbReference type="PIRNR" id="PIRNR038973"/>
    </source>
</evidence>
<accession>E6TYJ6</accession>
<reference evidence="3 4" key="1">
    <citation type="submission" date="2010-12" db="EMBL/GenBank/DDBJ databases">
        <title>Complete sequence of Bacillus cellulosilyticus DSM 2522.</title>
        <authorList>
            <consortium name="US DOE Joint Genome Institute"/>
            <person name="Lucas S."/>
            <person name="Copeland A."/>
            <person name="Lapidus A."/>
            <person name="Cheng J.-F."/>
            <person name="Bruce D."/>
            <person name="Goodwin L."/>
            <person name="Pitluck S."/>
            <person name="Chertkov O."/>
            <person name="Detter J.C."/>
            <person name="Han C."/>
            <person name="Tapia R."/>
            <person name="Land M."/>
            <person name="Hauser L."/>
            <person name="Jeffries C."/>
            <person name="Kyrpides N."/>
            <person name="Ivanova N."/>
            <person name="Mikhailova N."/>
            <person name="Brumm P."/>
            <person name="Mead D."/>
            <person name="Woyke T."/>
        </authorList>
    </citation>
    <scope>NUCLEOTIDE SEQUENCE [LARGE SCALE GENOMIC DNA]</scope>
    <source>
        <strain evidence="4">ATCC 21833 / DSM 2522 / FERM P-1141 / JCM 9156 / N-4</strain>
    </source>
</reference>
<gene>
    <name evidence="3" type="ordered locus">Bcell_1784</name>
</gene>
<protein>
    <recommendedName>
        <fullName evidence="1">Stage II sporulation protein M</fullName>
    </recommendedName>
</protein>
<feature type="transmembrane region" description="Helical" evidence="2">
    <location>
        <begin position="81"/>
        <end position="104"/>
    </location>
</feature>
<dbReference type="HOGENOM" id="CLU_085980_0_0_9"/>
<comment type="subunit">
    <text evidence="1">Component of the MPD complex composed of SpoIIM, SpoIIP and SpoIID.</text>
</comment>
<dbReference type="AlphaFoldDB" id="E6TYJ6"/>
<feature type="transmembrane region" description="Helical" evidence="2">
    <location>
        <begin position="111"/>
        <end position="134"/>
    </location>
</feature>
<keyword evidence="1" id="KW-0749">Sporulation</keyword>
<dbReference type="PIRSF" id="PIRSF038973">
    <property type="entry name" value="SpoIIM"/>
    <property type="match status" value="1"/>
</dbReference>
<keyword evidence="1 2" id="KW-0472">Membrane</keyword>
<proteinExistence type="predicted"/>
<dbReference type="GO" id="GO:0005886">
    <property type="term" value="C:plasma membrane"/>
    <property type="evidence" value="ECO:0007669"/>
    <property type="project" value="UniProtKB-SubCell"/>
</dbReference>
<feature type="transmembrane region" description="Helical" evidence="2">
    <location>
        <begin position="173"/>
        <end position="196"/>
    </location>
</feature>
<dbReference type="EMBL" id="CP002394">
    <property type="protein sequence ID" value="ADU30046.1"/>
    <property type="molecule type" value="Genomic_DNA"/>
</dbReference>
<dbReference type="InterPro" id="IPR014196">
    <property type="entry name" value="SpoIIM"/>
</dbReference>
<keyword evidence="1 2" id="KW-0812">Transmembrane</keyword>
<keyword evidence="4" id="KW-1185">Reference proteome</keyword>
<keyword evidence="1" id="KW-1003">Cell membrane</keyword>
<dbReference type="OrthoDB" id="2065033at2"/>
<dbReference type="InterPro" id="IPR002798">
    <property type="entry name" value="SpoIIM-like"/>
</dbReference>
<evidence type="ECO:0000313" key="4">
    <source>
        <dbReference type="Proteomes" id="UP000001401"/>
    </source>
</evidence>
<name>E6TYJ6_EVAC2</name>
<evidence type="ECO:0000256" key="2">
    <source>
        <dbReference type="SAM" id="Phobius"/>
    </source>
</evidence>
<feature type="transmembrane region" description="Helical" evidence="2">
    <location>
        <begin position="140"/>
        <end position="161"/>
    </location>
</feature>
<feature type="transmembrane region" description="Helical" evidence="2">
    <location>
        <begin position="21"/>
        <end position="40"/>
    </location>
</feature>
<dbReference type="KEGG" id="bco:Bcell_1784"/>
<dbReference type="Proteomes" id="UP000001401">
    <property type="component" value="Chromosome"/>
</dbReference>
<evidence type="ECO:0000313" key="3">
    <source>
        <dbReference type="EMBL" id="ADU30046.1"/>
    </source>
</evidence>
<dbReference type="RefSeq" id="WP_013488383.1">
    <property type="nucleotide sequence ID" value="NC_014829.1"/>
</dbReference>
<dbReference type="STRING" id="649639.Bcell_1784"/>
<dbReference type="NCBIfam" id="TIGR02831">
    <property type="entry name" value="spo_II_M"/>
    <property type="match status" value="1"/>
</dbReference>